<accession>A0A3S0ZTQ3</accession>
<proteinExistence type="predicted"/>
<keyword evidence="3" id="KW-1185">Reference proteome</keyword>
<dbReference type="EMBL" id="RQTK01000281">
    <property type="protein sequence ID" value="RUS82559.1"/>
    <property type="molecule type" value="Genomic_DNA"/>
</dbReference>
<reference evidence="2 3" key="1">
    <citation type="submission" date="2019-01" db="EMBL/GenBank/DDBJ databases">
        <title>A draft genome assembly of the solar-powered sea slug Elysia chlorotica.</title>
        <authorList>
            <person name="Cai H."/>
            <person name="Li Q."/>
            <person name="Fang X."/>
            <person name="Li J."/>
            <person name="Curtis N.E."/>
            <person name="Altenburger A."/>
            <person name="Shibata T."/>
            <person name="Feng M."/>
            <person name="Maeda T."/>
            <person name="Schwartz J.A."/>
            <person name="Shigenobu S."/>
            <person name="Lundholm N."/>
            <person name="Nishiyama T."/>
            <person name="Yang H."/>
            <person name="Hasebe M."/>
            <person name="Li S."/>
            <person name="Pierce S.K."/>
            <person name="Wang J."/>
        </authorList>
    </citation>
    <scope>NUCLEOTIDE SEQUENCE [LARGE SCALE GENOMIC DNA]</scope>
    <source>
        <strain evidence="2">EC2010</strain>
        <tissue evidence="2">Whole organism of an adult</tissue>
    </source>
</reference>
<dbReference type="Proteomes" id="UP000271974">
    <property type="component" value="Unassembled WGS sequence"/>
</dbReference>
<evidence type="ECO:0000256" key="1">
    <source>
        <dbReference type="SAM" id="MobiDB-lite"/>
    </source>
</evidence>
<organism evidence="2 3">
    <name type="scientific">Elysia chlorotica</name>
    <name type="common">Eastern emerald elysia</name>
    <name type="synonym">Sea slug</name>
    <dbReference type="NCBI Taxonomy" id="188477"/>
    <lineage>
        <taxon>Eukaryota</taxon>
        <taxon>Metazoa</taxon>
        <taxon>Spiralia</taxon>
        <taxon>Lophotrochozoa</taxon>
        <taxon>Mollusca</taxon>
        <taxon>Gastropoda</taxon>
        <taxon>Heterobranchia</taxon>
        <taxon>Euthyneura</taxon>
        <taxon>Panpulmonata</taxon>
        <taxon>Sacoglossa</taxon>
        <taxon>Placobranchoidea</taxon>
        <taxon>Plakobranchidae</taxon>
        <taxon>Elysia</taxon>
    </lineage>
</organism>
<feature type="region of interest" description="Disordered" evidence="1">
    <location>
        <begin position="94"/>
        <end position="120"/>
    </location>
</feature>
<dbReference type="OrthoDB" id="10641644at2759"/>
<gene>
    <name evidence="2" type="ORF">EGW08_009689</name>
</gene>
<sequence length="313" mass="33997">MKKSPGKSDNVSGLYHVSQPNEQLVPRLVDNNADGHSHFCGERKKKLAQVTTTRHAAGQVLHTVWPECEGRAVVVLRIVGDLIRQHVHRPPGLRLQAGDAVPRRGRGGRDFPAGAGRPLDPGLLAVPPTAETEEAGLRVSALLLPLVPRQIKFSRGNGRLVGGSAGEEIVGERGAAAARDGGARRPFSTPEFRRYAEFMSQKTTGVERGLRRSKLGSPRFYRGVHPGKEKPGPGFVNPRFKADDTNSASRSSDIEAMKTTTMHVTLQADDTNSASRSSDIEAMKTTTMHVTLQGSLTISRRRAAFVRMAETYN</sequence>
<comment type="caution">
    <text evidence="2">The sequence shown here is derived from an EMBL/GenBank/DDBJ whole genome shotgun (WGS) entry which is preliminary data.</text>
</comment>
<dbReference type="AlphaFoldDB" id="A0A3S0ZTQ3"/>
<name>A0A3S0ZTQ3_ELYCH</name>
<feature type="region of interest" description="Disordered" evidence="1">
    <location>
        <begin position="217"/>
        <end position="251"/>
    </location>
</feature>
<evidence type="ECO:0000313" key="3">
    <source>
        <dbReference type="Proteomes" id="UP000271974"/>
    </source>
</evidence>
<evidence type="ECO:0000313" key="2">
    <source>
        <dbReference type="EMBL" id="RUS82559.1"/>
    </source>
</evidence>
<protein>
    <submittedName>
        <fullName evidence="2">Uncharacterized protein</fullName>
    </submittedName>
</protein>